<organism evidence="2">
    <name type="scientific">Intestinibacter bartlettii</name>
    <dbReference type="NCBI Taxonomy" id="261299"/>
    <lineage>
        <taxon>Bacteria</taxon>
        <taxon>Bacillati</taxon>
        <taxon>Bacillota</taxon>
        <taxon>Clostridia</taxon>
        <taxon>Peptostreptococcales</taxon>
        <taxon>Peptostreptococcaceae</taxon>
        <taxon>Intestinibacter</taxon>
    </lineage>
</organism>
<protein>
    <submittedName>
        <fullName evidence="2">Uncharacterized protein</fullName>
    </submittedName>
</protein>
<accession>A0A6N3DXQ4</accession>
<sequence length="271" mass="30862">MKKSKLKIMLILSVFLALAMILCIFIFKNPKDKQEYNIDKKEAKILEIENKKIYDISSSISQKGVTTKIKNISANPVRDITIDYVELDKDNKKLSNKQIPIDITLKKNEKALVSIIPAEYTETIDITGYRYKKEDYDIKVDLDKDEVAAIKEDKKENEKIDSGEKYEILNVDNLIQMDKTNYKLEIKNKSDKNIGNIILKTAEKNQYGEYVSVTDISANTTLEAKGNIKMILSSSNENNKLEIVGYTYDDIGSKINIDVDLKANSADVVKN</sequence>
<feature type="transmembrane region" description="Helical" evidence="1">
    <location>
        <begin position="6"/>
        <end position="27"/>
    </location>
</feature>
<dbReference type="RefSeq" id="WP_156531023.1">
    <property type="nucleotide sequence ID" value="NZ_CACRUE010000033.1"/>
</dbReference>
<keyword evidence="1" id="KW-0812">Transmembrane</keyword>
<keyword evidence="1" id="KW-1133">Transmembrane helix</keyword>
<dbReference type="EMBL" id="CACRUE010000033">
    <property type="protein sequence ID" value="VYU30773.1"/>
    <property type="molecule type" value="Genomic_DNA"/>
</dbReference>
<proteinExistence type="predicted"/>
<name>A0A6N3DXQ4_9FIRM</name>
<keyword evidence="1" id="KW-0472">Membrane</keyword>
<gene>
    <name evidence="2" type="ORF">IBLFYP30_02313</name>
</gene>
<reference evidence="2" key="1">
    <citation type="submission" date="2019-11" db="EMBL/GenBank/DDBJ databases">
        <authorList>
            <person name="Feng L."/>
        </authorList>
    </citation>
    <scope>NUCLEOTIDE SEQUENCE</scope>
    <source>
        <strain evidence="2">IbartlettiiLFYP30</strain>
    </source>
</reference>
<evidence type="ECO:0000256" key="1">
    <source>
        <dbReference type="SAM" id="Phobius"/>
    </source>
</evidence>
<evidence type="ECO:0000313" key="2">
    <source>
        <dbReference type="EMBL" id="VYU30773.1"/>
    </source>
</evidence>
<dbReference type="AlphaFoldDB" id="A0A6N3DXQ4"/>